<evidence type="ECO:0000313" key="5">
    <source>
        <dbReference type="EMBL" id="KAF9620607.1"/>
    </source>
</evidence>
<sequence length="558" mass="63870">MKLYVWTKGVKKVTISSDSGDCSWEVMKVSNSSSSSMSTSTSRRRISYRSIIPTVLFLCVVLPLIFIRTAFLALETTPLCSSIECIGFGWKFGSEFFGGSETTTSTRVQVYDSLKLTIEITKELIEAEKGNFYEGSSSSTFNDLVADVISNRHDIKTFASKTKDMVLKMEHKVQSAREHELLHRHLASYGIPKSMHCLCLRLAEEYSVNAFARSPLPSPEFVYRLANSSYQHIALLTDNVLAACVVVSSTVTNSDHPEKLVFHIVTDRKTYAPMYAWFALHPATPAVVEVKGLHQLDWPLEVTVRVKEMLEIHRSTRKRFYTYNIFKEWGGDDLNEDNERRIKTLRPRSLSLMDQLWIYLPELFPELNRIILLHDDTLVQHDLSPLWELDLNGKVNGAVVSNSGDDPLHYNCSGNRYGDYLNFSRQEVFTKFNINHCAWLSGMNIFDLRTWRRSNITDNYHHWLKLNLNSGFELWLPGTYPPALVAFEGHVHPIDPSWHKARLGQQALQVDPKLLEAAAVLHFSGPAKPWLEIGSRELQNLWNRHINYSNEFVSNCKF</sequence>
<dbReference type="InterPro" id="IPR029044">
    <property type="entry name" value="Nucleotide-diphossugar_trans"/>
</dbReference>
<keyword evidence="3 4" id="KW-0328">Glycosyltransferase</keyword>
<name>A0A835IQ23_9MAGN</name>
<proteinExistence type="inferred from homology"/>
<dbReference type="AlphaFoldDB" id="A0A835IQ23"/>
<dbReference type="InterPro" id="IPR002495">
    <property type="entry name" value="Glyco_trans_8"/>
</dbReference>
<dbReference type="OrthoDB" id="411524at2759"/>
<dbReference type="Proteomes" id="UP000631114">
    <property type="component" value="Unassembled WGS sequence"/>
</dbReference>
<protein>
    <recommendedName>
        <fullName evidence="4">Hexosyltransferase</fullName>
        <ecNumber evidence="4">2.4.1.-</ecNumber>
    </recommendedName>
</protein>
<keyword evidence="4" id="KW-0472">Membrane</keyword>
<comment type="caution">
    <text evidence="5">The sequence shown here is derived from an EMBL/GenBank/DDBJ whole genome shotgun (WGS) entry which is preliminary data.</text>
</comment>
<dbReference type="GO" id="GO:0000139">
    <property type="term" value="C:Golgi membrane"/>
    <property type="evidence" value="ECO:0007669"/>
    <property type="project" value="UniProtKB-SubCell"/>
</dbReference>
<gene>
    <name evidence="5" type="ORF">IFM89_013633</name>
</gene>
<accession>A0A835IQ23</accession>
<dbReference type="GO" id="GO:0045489">
    <property type="term" value="P:pectin biosynthetic process"/>
    <property type="evidence" value="ECO:0007669"/>
    <property type="project" value="UniProtKB-UniPathway"/>
</dbReference>
<keyword evidence="4" id="KW-1133">Transmembrane helix</keyword>
<dbReference type="EMBL" id="JADFTS010000002">
    <property type="protein sequence ID" value="KAF9620607.1"/>
    <property type="molecule type" value="Genomic_DNA"/>
</dbReference>
<keyword evidence="3 4" id="KW-0808">Transferase</keyword>
<dbReference type="EC" id="2.4.1.-" evidence="4"/>
<organism evidence="5 6">
    <name type="scientific">Coptis chinensis</name>
    <dbReference type="NCBI Taxonomy" id="261450"/>
    <lineage>
        <taxon>Eukaryota</taxon>
        <taxon>Viridiplantae</taxon>
        <taxon>Streptophyta</taxon>
        <taxon>Embryophyta</taxon>
        <taxon>Tracheophyta</taxon>
        <taxon>Spermatophyta</taxon>
        <taxon>Magnoliopsida</taxon>
        <taxon>Ranunculales</taxon>
        <taxon>Ranunculaceae</taxon>
        <taxon>Coptidoideae</taxon>
        <taxon>Coptis</taxon>
    </lineage>
</organism>
<dbReference type="GO" id="GO:0047262">
    <property type="term" value="F:polygalacturonate 4-alpha-galacturonosyltransferase activity"/>
    <property type="evidence" value="ECO:0007669"/>
    <property type="project" value="InterPro"/>
</dbReference>
<keyword evidence="4" id="KW-0961">Cell wall biogenesis/degradation</keyword>
<dbReference type="PANTHER" id="PTHR32116">
    <property type="entry name" value="GALACTURONOSYLTRANSFERASE 4-RELATED"/>
    <property type="match status" value="1"/>
</dbReference>
<evidence type="ECO:0000256" key="2">
    <source>
        <dbReference type="ARBA" id="ARBA00006351"/>
    </source>
</evidence>
<evidence type="ECO:0000256" key="1">
    <source>
        <dbReference type="ARBA" id="ARBA00004877"/>
    </source>
</evidence>
<comment type="subcellular location">
    <subcellularLocation>
        <location evidence="4">Golgi apparatus membrane</location>
        <topology evidence="4">Single-pass type II membrane protein</topology>
    </subcellularLocation>
</comment>
<keyword evidence="4" id="KW-0333">Golgi apparatus</keyword>
<dbReference type="GO" id="GO:0071555">
    <property type="term" value="P:cell wall organization"/>
    <property type="evidence" value="ECO:0007669"/>
    <property type="project" value="UniProtKB-KW"/>
</dbReference>
<dbReference type="UniPathway" id="UPA00845"/>
<keyword evidence="6" id="KW-1185">Reference proteome</keyword>
<reference evidence="5 6" key="1">
    <citation type="submission" date="2020-10" db="EMBL/GenBank/DDBJ databases">
        <title>The Coptis chinensis genome and diversification of protoberbering-type alkaloids.</title>
        <authorList>
            <person name="Wang B."/>
            <person name="Shu S."/>
            <person name="Song C."/>
            <person name="Liu Y."/>
        </authorList>
    </citation>
    <scope>NUCLEOTIDE SEQUENCE [LARGE SCALE GENOMIC DNA]</scope>
    <source>
        <strain evidence="5">HL-2020</strain>
        <tissue evidence="5">Leaf</tissue>
    </source>
</reference>
<feature type="transmembrane region" description="Helical" evidence="4">
    <location>
        <begin position="51"/>
        <end position="74"/>
    </location>
</feature>
<dbReference type="PANTHER" id="PTHR32116:SF30">
    <property type="entry name" value="GALACTURONOSYLTRANSFERASE 15-RELATED"/>
    <property type="match status" value="1"/>
</dbReference>
<comment type="similarity">
    <text evidence="2 4">Belongs to the glycosyltransferase 8 family.</text>
</comment>
<comment type="pathway">
    <text evidence="1 4">Glycan metabolism; pectin biosynthesis.</text>
</comment>
<evidence type="ECO:0000313" key="6">
    <source>
        <dbReference type="Proteomes" id="UP000631114"/>
    </source>
</evidence>
<evidence type="ECO:0000256" key="3">
    <source>
        <dbReference type="ARBA" id="ARBA00022676"/>
    </source>
</evidence>
<evidence type="ECO:0000256" key="4">
    <source>
        <dbReference type="RuleBase" id="RU362027"/>
    </source>
</evidence>
<dbReference type="InterPro" id="IPR029993">
    <property type="entry name" value="GAUT"/>
</dbReference>
<dbReference type="SUPFAM" id="SSF53448">
    <property type="entry name" value="Nucleotide-diphospho-sugar transferases"/>
    <property type="match status" value="1"/>
</dbReference>
<dbReference type="Pfam" id="PF01501">
    <property type="entry name" value="Glyco_transf_8"/>
    <property type="match status" value="1"/>
</dbReference>
<dbReference type="Gene3D" id="3.90.550.10">
    <property type="entry name" value="Spore Coat Polysaccharide Biosynthesis Protein SpsA, Chain A"/>
    <property type="match status" value="1"/>
</dbReference>
<keyword evidence="4" id="KW-0812">Transmembrane</keyword>